<dbReference type="Proteomes" id="UP000649617">
    <property type="component" value="Unassembled WGS sequence"/>
</dbReference>
<feature type="coiled-coil region" evidence="1">
    <location>
        <begin position="116"/>
        <end position="143"/>
    </location>
</feature>
<accession>A0A812WI06</accession>
<keyword evidence="3" id="KW-1185">Reference proteome</keyword>
<keyword evidence="1" id="KW-0175">Coiled coil</keyword>
<evidence type="ECO:0000256" key="1">
    <source>
        <dbReference type="SAM" id="Coils"/>
    </source>
</evidence>
<name>A0A812WI06_SYMPI</name>
<dbReference type="EMBL" id="CAJNIZ010043804">
    <property type="protein sequence ID" value="CAE7669280.1"/>
    <property type="molecule type" value="Genomic_DNA"/>
</dbReference>
<reference evidence="2" key="1">
    <citation type="submission" date="2021-02" db="EMBL/GenBank/DDBJ databases">
        <authorList>
            <person name="Dougan E. K."/>
            <person name="Rhodes N."/>
            <person name="Thang M."/>
            <person name="Chan C."/>
        </authorList>
    </citation>
    <scope>NUCLEOTIDE SEQUENCE</scope>
</reference>
<dbReference type="OrthoDB" id="428876at2759"/>
<organism evidence="2 3">
    <name type="scientific">Symbiodinium pilosum</name>
    <name type="common">Dinoflagellate</name>
    <dbReference type="NCBI Taxonomy" id="2952"/>
    <lineage>
        <taxon>Eukaryota</taxon>
        <taxon>Sar</taxon>
        <taxon>Alveolata</taxon>
        <taxon>Dinophyceae</taxon>
        <taxon>Suessiales</taxon>
        <taxon>Symbiodiniaceae</taxon>
        <taxon>Symbiodinium</taxon>
    </lineage>
</organism>
<evidence type="ECO:0000313" key="3">
    <source>
        <dbReference type="Proteomes" id="UP000649617"/>
    </source>
</evidence>
<feature type="coiled-coil region" evidence="1">
    <location>
        <begin position="406"/>
        <end position="433"/>
    </location>
</feature>
<protein>
    <submittedName>
        <fullName evidence="2">Uncharacterized protein</fullName>
    </submittedName>
</protein>
<gene>
    <name evidence="2" type="ORF">SPIL2461_LOCUS18412</name>
</gene>
<evidence type="ECO:0000313" key="2">
    <source>
        <dbReference type="EMBL" id="CAE7669280.1"/>
    </source>
</evidence>
<dbReference type="AlphaFoldDB" id="A0A812WI06"/>
<feature type="coiled-coil region" evidence="1">
    <location>
        <begin position="254"/>
        <end position="331"/>
    </location>
</feature>
<sequence>MAAPERVRTYVEPTTTVPLVPASSRSDSPSSYVATHATLTQPATRVTAPLPATVTASVVSPGRAGYYGDTSYISPALRSWVECLVDNRVDQAMRLLQDGEIGQFLEQARQETHLASQNASRGIQQADEARRKLESQVRGLAEGQSRLLAIVENLSGDTDRQFSSSSQAKAEALATVERVVSTVNELRLTVEQDGDVVANRLREHGLAIDDIRRSVAEDFARLRAAWSELQKQSADAISRQRQSGDDIAATAASVDATRHELAELARLVQSLDRKLSSWKSEVKVEVLEEVSASSAINEADKLKLDSLHRELAQMASARIDLESQIERLKVEMATLAKPELESRVRDMQHTLSRRLDDVESSCEHLRSEMSAAMGTRVENLDARLQEAHQGLSRRFDALQVAAAEDVESARLEIKKLSTLVKRVEDKQASLLEEVSGEVRASAVALRDEGASSSSELSRKLADMGSRLDQMEVEQTSARATREMFEYRMRDATTETKQSVDVLQSELNGLSQKLSSEVTEWRERLREELLASQRKLTGEVREARSLFKEEQNAIAALDEQLWLTDQRLGQRIDEILQATQRGNRLAAAMADEAVASQAMARAEPVAMEAAAEAFAANASPTDGDYVEAPIGHARGSLAMARQADSLQCLFLWLRTSRCVFGGFACFDADRQPKLWQLGAA</sequence>
<proteinExistence type="predicted"/>
<comment type="caution">
    <text evidence="2">The sequence shown here is derived from an EMBL/GenBank/DDBJ whole genome shotgun (WGS) entry which is preliminary data.</text>
</comment>